<accession>G5A6K9</accession>
<dbReference type="AlphaFoldDB" id="G5A6K9"/>
<dbReference type="RefSeq" id="XP_009535597.1">
    <property type="nucleotide sequence ID" value="XM_009537302.1"/>
</dbReference>
<reference evidence="1 2" key="1">
    <citation type="journal article" date="2006" name="Science">
        <title>Phytophthora genome sequences uncover evolutionary origins and mechanisms of pathogenesis.</title>
        <authorList>
            <person name="Tyler B.M."/>
            <person name="Tripathy S."/>
            <person name="Zhang X."/>
            <person name="Dehal P."/>
            <person name="Jiang R.H."/>
            <person name="Aerts A."/>
            <person name="Arredondo F.D."/>
            <person name="Baxter L."/>
            <person name="Bensasson D."/>
            <person name="Beynon J.L."/>
            <person name="Chapman J."/>
            <person name="Damasceno C.M."/>
            <person name="Dorrance A.E."/>
            <person name="Dou D."/>
            <person name="Dickerman A.W."/>
            <person name="Dubchak I.L."/>
            <person name="Garbelotto M."/>
            <person name="Gijzen M."/>
            <person name="Gordon S.G."/>
            <person name="Govers F."/>
            <person name="Grunwald N.J."/>
            <person name="Huang W."/>
            <person name="Ivors K.L."/>
            <person name="Jones R.W."/>
            <person name="Kamoun S."/>
            <person name="Krampis K."/>
            <person name="Lamour K.H."/>
            <person name="Lee M.K."/>
            <person name="McDonald W.H."/>
            <person name="Medina M."/>
            <person name="Meijer H.J."/>
            <person name="Nordberg E.K."/>
            <person name="Maclean D.J."/>
            <person name="Ospina-Giraldo M.D."/>
            <person name="Morris P.F."/>
            <person name="Phuntumart V."/>
            <person name="Putnam N.H."/>
            <person name="Rash S."/>
            <person name="Rose J.K."/>
            <person name="Sakihama Y."/>
            <person name="Salamov A.A."/>
            <person name="Savidor A."/>
            <person name="Scheuring C.F."/>
            <person name="Smith B.M."/>
            <person name="Sobral B.W."/>
            <person name="Terry A."/>
            <person name="Torto-Alalibo T.A."/>
            <person name="Win J."/>
            <person name="Xu Z."/>
            <person name="Zhang H."/>
            <person name="Grigoriev I.V."/>
            <person name="Rokhsar D.S."/>
            <person name="Boore J.L."/>
        </authorList>
    </citation>
    <scope>NUCLEOTIDE SEQUENCE [LARGE SCALE GENOMIC DNA]</scope>
    <source>
        <strain evidence="1 2">P6497</strain>
    </source>
</reference>
<keyword evidence="2" id="KW-1185">Reference proteome</keyword>
<proteinExistence type="predicted"/>
<dbReference type="OMA" id="RYYYHTE"/>
<gene>
    <name evidence="1" type="ORF">PHYSODRAFT_466284</name>
</gene>
<dbReference type="KEGG" id="psoj:PHYSODRAFT_466284"/>
<dbReference type="InParanoid" id="G5A6K9"/>
<dbReference type="Proteomes" id="UP000002640">
    <property type="component" value="Unassembled WGS sequence"/>
</dbReference>
<dbReference type="GeneID" id="20653432"/>
<evidence type="ECO:0000313" key="2">
    <source>
        <dbReference type="Proteomes" id="UP000002640"/>
    </source>
</evidence>
<feature type="non-terminal residue" evidence="1">
    <location>
        <position position="1"/>
    </location>
</feature>
<protein>
    <submittedName>
        <fullName evidence="1">Uncharacterized protein</fullName>
    </submittedName>
</protein>
<dbReference type="EMBL" id="JH159160">
    <property type="protein sequence ID" value="EGZ08964.1"/>
    <property type="molecule type" value="Genomic_DNA"/>
</dbReference>
<organism evidence="1 2">
    <name type="scientific">Phytophthora sojae (strain P6497)</name>
    <name type="common">Soybean stem and root rot agent</name>
    <name type="synonym">Phytophthora megasperma f. sp. glycines</name>
    <dbReference type="NCBI Taxonomy" id="1094619"/>
    <lineage>
        <taxon>Eukaryota</taxon>
        <taxon>Sar</taxon>
        <taxon>Stramenopiles</taxon>
        <taxon>Oomycota</taxon>
        <taxon>Peronosporomycetes</taxon>
        <taxon>Peronosporales</taxon>
        <taxon>Peronosporaceae</taxon>
        <taxon>Phytophthora</taxon>
    </lineage>
</organism>
<feature type="non-terminal residue" evidence="1">
    <location>
        <position position="111"/>
    </location>
</feature>
<name>G5A6K9_PHYSP</name>
<evidence type="ECO:0000313" key="1">
    <source>
        <dbReference type="EMBL" id="EGZ08964.1"/>
    </source>
</evidence>
<sequence length="111" mass="13033">DAAWQYFAHSFRRPTTRYYYHTETTQPFGIVRDDTIVESFGEEHLFNFKVKQIVPILTPDIFKGENIDGVQFEEKGALLVQDMTELVLRGCLPSRALDFMDRTLRDQFPQQ</sequence>